<evidence type="ECO:0000256" key="1">
    <source>
        <dbReference type="SAM" id="Phobius"/>
    </source>
</evidence>
<dbReference type="InterPro" id="IPR025367">
    <property type="entry name" value="DUF4271"/>
</dbReference>
<dbReference type="Pfam" id="PF14093">
    <property type="entry name" value="DUF4271"/>
    <property type="match status" value="1"/>
</dbReference>
<keyword evidence="1" id="KW-0472">Membrane</keyword>
<dbReference type="AlphaFoldDB" id="A0A316HAL5"/>
<gene>
    <name evidence="3" type="ORF">LX99_02395</name>
</gene>
<organism evidence="3 4">
    <name type="scientific">Mucilaginibacter oryzae</name>
    <dbReference type="NCBI Taxonomy" id="468058"/>
    <lineage>
        <taxon>Bacteria</taxon>
        <taxon>Pseudomonadati</taxon>
        <taxon>Bacteroidota</taxon>
        <taxon>Sphingobacteriia</taxon>
        <taxon>Sphingobacteriales</taxon>
        <taxon>Sphingobacteriaceae</taxon>
        <taxon>Mucilaginibacter</taxon>
    </lineage>
</organism>
<feature type="transmembrane region" description="Helical" evidence="1">
    <location>
        <begin position="301"/>
        <end position="322"/>
    </location>
</feature>
<feature type="transmembrane region" description="Helical" evidence="1">
    <location>
        <begin position="166"/>
        <end position="189"/>
    </location>
</feature>
<dbReference type="RefSeq" id="WP_109608093.1">
    <property type="nucleotide sequence ID" value="NZ_QGHA01000004.1"/>
</dbReference>
<proteinExistence type="predicted"/>
<keyword evidence="2" id="KW-0732">Signal</keyword>
<accession>A0A316HAL5</accession>
<dbReference type="EMBL" id="QGHA01000004">
    <property type="protein sequence ID" value="PWK77518.1"/>
    <property type="molecule type" value="Genomic_DNA"/>
</dbReference>
<sequence>MRLFICCCLNVLLFCSAAFAQRDTTAVDTPVTTRVHAFRPGNSVLDSVAKAMQSRDQFIADSVSMRYLRPPDAAMRAQYADSVFKNELYHGYGFLDLHSQSKNRVMEGHARAVRDPWAIITIIGMLLYTAILNLVLSKDVSNVYTSFYSKRVLSIAGKEEGPVSTWAFIGLFLLFCTTFSLFLYQLAAYKGVYYRIAGSSLFITLVVVVIVLFSLKFLILKFLGFIFDINKLVSEYLNILHLTYFNIAFVFLPVVICFSLLGAQYIPFLLTLTLIIIIIIFIWQYLRSSVNIISTFRFHKFYLFTYLCALEICPVLILIKALNIKI</sequence>
<feature type="transmembrane region" description="Helical" evidence="1">
    <location>
        <begin position="201"/>
        <end position="227"/>
    </location>
</feature>
<keyword evidence="1" id="KW-0812">Transmembrane</keyword>
<name>A0A316HAL5_9SPHI</name>
<evidence type="ECO:0000313" key="3">
    <source>
        <dbReference type="EMBL" id="PWK77518.1"/>
    </source>
</evidence>
<feature type="chain" id="PRO_5016456103" evidence="2">
    <location>
        <begin position="21"/>
        <end position="326"/>
    </location>
</feature>
<feature type="transmembrane region" description="Helical" evidence="1">
    <location>
        <begin position="268"/>
        <end position="286"/>
    </location>
</feature>
<comment type="caution">
    <text evidence="3">The sequence shown here is derived from an EMBL/GenBank/DDBJ whole genome shotgun (WGS) entry which is preliminary data.</text>
</comment>
<keyword evidence="1" id="KW-1133">Transmembrane helix</keyword>
<dbReference type="Proteomes" id="UP000245678">
    <property type="component" value="Unassembled WGS sequence"/>
</dbReference>
<protein>
    <submittedName>
        <fullName evidence="3">Uncharacterized protein DUF4271</fullName>
    </submittedName>
</protein>
<feature type="transmembrane region" description="Helical" evidence="1">
    <location>
        <begin position="239"/>
        <end position="261"/>
    </location>
</feature>
<evidence type="ECO:0000313" key="4">
    <source>
        <dbReference type="Proteomes" id="UP000245678"/>
    </source>
</evidence>
<evidence type="ECO:0000256" key="2">
    <source>
        <dbReference type="SAM" id="SignalP"/>
    </source>
</evidence>
<reference evidence="3 4" key="1">
    <citation type="submission" date="2018-05" db="EMBL/GenBank/DDBJ databases">
        <title>Genomic Encyclopedia of Archaeal and Bacterial Type Strains, Phase II (KMG-II): from individual species to whole genera.</title>
        <authorList>
            <person name="Goeker M."/>
        </authorList>
    </citation>
    <scope>NUCLEOTIDE SEQUENCE [LARGE SCALE GENOMIC DNA]</scope>
    <source>
        <strain evidence="3 4">DSM 19975</strain>
    </source>
</reference>
<feature type="signal peptide" evidence="2">
    <location>
        <begin position="1"/>
        <end position="20"/>
    </location>
</feature>
<keyword evidence="4" id="KW-1185">Reference proteome</keyword>